<protein>
    <recommendedName>
        <fullName evidence="1">DNA (cytosine-5-)-methyltransferase</fullName>
        <ecNumber evidence="1">2.1.1.37</ecNumber>
    </recommendedName>
</protein>
<dbReference type="SUPFAM" id="SSF53335">
    <property type="entry name" value="S-adenosyl-L-methionine-dependent methyltransferases"/>
    <property type="match status" value="1"/>
</dbReference>
<dbReference type="GO" id="GO:0003886">
    <property type="term" value="F:DNA (cytosine-5-)-methyltransferase activity"/>
    <property type="evidence" value="ECO:0007669"/>
    <property type="project" value="UniProtKB-EC"/>
</dbReference>
<sequence length="176" mass="19747">MKPTAIDLFAGPGGLSLGLIESGFDVIAAIEFDEAAGETYRHNIGEHTLQKDITDFDPADFRSYLEGHGLLSKGERPALIAGGPPCPGFSLIGRSKISDLIKKGEYGDSVEYRHRFIDDPRNELFREFVKYVDEFQPHYFLMENVSGMTSYQIDDDPIVDVIQNSFAGYIVHWRIL</sequence>
<organism evidence="5">
    <name type="scientific">marine metagenome</name>
    <dbReference type="NCBI Taxonomy" id="408172"/>
    <lineage>
        <taxon>unclassified sequences</taxon>
        <taxon>metagenomes</taxon>
        <taxon>ecological metagenomes</taxon>
    </lineage>
</organism>
<keyword evidence="4" id="KW-0949">S-adenosyl-L-methionine</keyword>
<gene>
    <name evidence="5" type="ORF">METZ01_LOCUS385616</name>
</gene>
<dbReference type="Gene3D" id="3.40.50.150">
    <property type="entry name" value="Vaccinia Virus protein VP39"/>
    <property type="match status" value="1"/>
</dbReference>
<dbReference type="GO" id="GO:0032259">
    <property type="term" value="P:methylation"/>
    <property type="evidence" value="ECO:0007669"/>
    <property type="project" value="UniProtKB-KW"/>
</dbReference>
<dbReference type="EMBL" id="UINC01143697">
    <property type="protein sequence ID" value="SVD32762.1"/>
    <property type="molecule type" value="Genomic_DNA"/>
</dbReference>
<dbReference type="PANTHER" id="PTHR10629:SF52">
    <property type="entry name" value="DNA (CYTOSINE-5)-METHYLTRANSFERASE 1"/>
    <property type="match status" value="1"/>
</dbReference>
<dbReference type="PANTHER" id="PTHR10629">
    <property type="entry name" value="CYTOSINE-SPECIFIC METHYLTRANSFERASE"/>
    <property type="match status" value="1"/>
</dbReference>
<accession>A0A382UF65</accession>
<reference evidence="5" key="1">
    <citation type="submission" date="2018-05" db="EMBL/GenBank/DDBJ databases">
        <authorList>
            <person name="Lanie J.A."/>
            <person name="Ng W.-L."/>
            <person name="Kazmierczak K.M."/>
            <person name="Andrzejewski T.M."/>
            <person name="Davidsen T.M."/>
            <person name="Wayne K.J."/>
            <person name="Tettelin H."/>
            <person name="Glass J.I."/>
            <person name="Rusch D."/>
            <person name="Podicherti R."/>
            <person name="Tsui H.-C.T."/>
            <person name="Winkler M.E."/>
        </authorList>
    </citation>
    <scope>NUCLEOTIDE SEQUENCE</scope>
</reference>
<proteinExistence type="predicted"/>
<evidence type="ECO:0000256" key="2">
    <source>
        <dbReference type="ARBA" id="ARBA00022603"/>
    </source>
</evidence>
<dbReference type="PRINTS" id="PR00105">
    <property type="entry name" value="C5METTRFRASE"/>
</dbReference>
<dbReference type="InterPro" id="IPR001525">
    <property type="entry name" value="C5_MeTfrase"/>
</dbReference>
<evidence type="ECO:0000256" key="3">
    <source>
        <dbReference type="ARBA" id="ARBA00022679"/>
    </source>
</evidence>
<dbReference type="Pfam" id="PF00145">
    <property type="entry name" value="DNA_methylase"/>
    <property type="match status" value="1"/>
</dbReference>
<dbReference type="AlphaFoldDB" id="A0A382UF65"/>
<dbReference type="InterPro" id="IPR029063">
    <property type="entry name" value="SAM-dependent_MTases_sf"/>
</dbReference>
<keyword evidence="2" id="KW-0489">Methyltransferase</keyword>
<evidence type="ECO:0000256" key="1">
    <source>
        <dbReference type="ARBA" id="ARBA00011975"/>
    </source>
</evidence>
<keyword evidence="3" id="KW-0808">Transferase</keyword>
<feature type="non-terminal residue" evidence="5">
    <location>
        <position position="176"/>
    </location>
</feature>
<name>A0A382UF65_9ZZZZ</name>
<dbReference type="InterPro" id="IPR050390">
    <property type="entry name" value="C5-Methyltransferase"/>
</dbReference>
<evidence type="ECO:0000256" key="4">
    <source>
        <dbReference type="ARBA" id="ARBA00022691"/>
    </source>
</evidence>
<dbReference type="PROSITE" id="PS51679">
    <property type="entry name" value="SAM_MT_C5"/>
    <property type="match status" value="1"/>
</dbReference>
<evidence type="ECO:0000313" key="5">
    <source>
        <dbReference type="EMBL" id="SVD32762.1"/>
    </source>
</evidence>
<dbReference type="EC" id="2.1.1.37" evidence="1"/>